<evidence type="ECO:0000256" key="3">
    <source>
        <dbReference type="ARBA" id="ARBA00022723"/>
    </source>
</evidence>
<evidence type="ECO:0000313" key="12">
    <source>
        <dbReference type="Proteomes" id="UP000630805"/>
    </source>
</evidence>
<feature type="domain" description="Cytochrome c" evidence="10">
    <location>
        <begin position="65"/>
        <end position="169"/>
    </location>
</feature>
<name>A0ABX2PXP8_9RHOB</name>
<keyword evidence="12" id="KW-1185">Reference proteome</keyword>
<evidence type="ECO:0000256" key="8">
    <source>
        <dbReference type="PROSITE-ProRule" id="PRU00433"/>
    </source>
</evidence>
<evidence type="ECO:0000256" key="4">
    <source>
        <dbReference type="ARBA" id="ARBA00022729"/>
    </source>
</evidence>
<accession>A0ABX2PXP8</accession>
<evidence type="ECO:0000256" key="9">
    <source>
        <dbReference type="SAM" id="SignalP"/>
    </source>
</evidence>
<evidence type="ECO:0000256" key="1">
    <source>
        <dbReference type="ARBA" id="ARBA00004418"/>
    </source>
</evidence>
<evidence type="ECO:0000256" key="5">
    <source>
        <dbReference type="ARBA" id="ARBA00022764"/>
    </source>
</evidence>
<organism evidence="11 12">
    <name type="scientific">Ruegeria haliotis</name>
    <dbReference type="NCBI Taxonomy" id="2747601"/>
    <lineage>
        <taxon>Bacteria</taxon>
        <taxon>Pseudomonadati</taxon>
        <taxon>Pseudomonadota</taxon>
        <taxon>Alphaproteobacteria</taxon>
        <taxon>Rhodobacterales</taxon>
        <taxon>Roseobacteraceae</taxon>
        <taxon>Ruegeria</taxon>
    </lineage>
</organism>
<dbReference type="Proteomes" id="UP000630805">
    <property type="component" value="Unassembled WGS sequence"/>
</dbReference>
<dbReference type="InterPro" id="IPR026259">
    <property type="entry name" value="MauG/Cytc_peroxidase"/>
</dbReference>
<dbReference type="Pfam" id="PF03150">
    <property type="entry name" value="CCP_MauG"/>
    <property type="match status" value="1"/>
</dbReference>
<dbReference type="InterPro" id="IPR051395">
    <property type="entry name" value="Cytochrome_c_Peroxidase/MauG"/>
</dbReference>
<reference evidence="11 12" key="1">
    <citation type="submission" date="2020-06" db="EMBL/GenBank/DDBJ databases">
        <authorList>
            <person name="Cao W.R."/>
        </authorList>
    </citation>
    <scope>NUCLEOTIDE SEQUENCE [LARGE SCALE GENOMIC DNA]</scope>
    <source>
        <strain evidence="11 12">B1Z28</strain>
    </source>
</reference>
<dbReference type="InterPro" id="IPR004852">
    <property type="entry name" value="Di-haem_cyt_c_peroxidsae"/>
</dbReference>
<comment type="subcellular location">
    <subcellularLocation>
        <location evidence="1">Periplasm</location>
    </subcellularLocation>
</comment>
<dbReference type="PANTHER" id="PTHR30600:SF10">
    <property type="entry name" value="BLL6722 PROTEIN"/>
    <property type="match status" value="1"/>
</dbReference>
<proteinExistence type="predicted"/>
<dbReference type="PANTHER" id="PTHR30600">
    <property type="entry name" value="CYTOCHROME C PEROXIDASE-RELATED"/>
    <property type="match status" value="1"/>
</dbReference>
<keyword evidence="7 8" id="KW-0408">Iron</keyword>
<feature type="chain" id="PRO_5046954818" evidence="9">
    <location>
        <begin position="28"/>
        <end position="395"/>
    </location>
</feature>
<evidence type="ECO:0000313" key="11">
    <source>
        <dbReference type="EMBL" id="NVO58415.1"/>
    </source>
</evidence>
<feature type="domain" description="Cytochrome c" evidence="10">
    <location>
        <begin position="217"/>
        <end position="371"/>
    </location>
</feature>
<evidence type="ECO:0000256" key="7">
    <source>
        <dbReference type="ARBA" id="ARBA00023004"/>
    </source>
</evidence>
<dbReference type="InterPro" id="IPR009056">
    <property type="entry name" value="Cyt_c-like_dom"/>
</dbReference>
<evidence type="ECO:0000259" key="10">
    <source>
        <dbReference type="PROSITE" id="PS51007"/>
    </source>
</evidence>
<gene>
    <name evidence="11" type="ORF">HW561_21775</name>
</gene>
<evidence type="ECO:0000256" key="2">
    <source>
        <dbReference type="ARBA" id="ARBA00022617"/>
    </source>
</evidence>
<dbReference type="InterPro" id="IPR036909">
    <property type="entry name" value="Cyt_c-like_dom_sf"/>
</dbReference>
<dbReference type="RefSeq" id="WP_176867458.1">
    <property type="nucleotide sequence ID" value="NZ_JABXWT010000025.1"/>
</dbReference>
<keyword evidence="6" id="KW-0560">Oxidoreductase</keyword>
<evidence type="ECO:0000256" key="6">
    <source>
        <dbReference type="ARBA" id="ARBA00023002"/>
    </source>
</evidence>
<dbReference type="SUPFAM" id="SSF46626">
    <property type="entry name" value="Cytochrome c"/>
    <property type="match status" value="2"/>
</dbReference>
<dbReference type="EMBL" id="JABXWT010000025">
    <property type="protein sequence ID" value="NVO58415.1"/>
    <property type="molecule type" value="Genomic_DNA"/>
</dbReference>
<keyword evidence="5" id="KW-0574">Periplasm</keyword>
<dbReference type="PROSITE" id="PS51007">
    <property type="entry name" value="CYTC"/>
    <property type="match status" value="2"/>
</dbReference>
<sequence>MKDLSSYLKGTIATAALFAAIGSQAFAADSMEIEAGIGGADPDPDAPLVALGEPPIPLDNPQTDAKIELGKMLFFDPRLGGNPSTPCSACHLPDVGWDVEAPISFGYPGTTHWRNSQTIVNSAYYGKLFWAGSSKSLESQAKSAAGGAVAGNGEADMMEARLAFVPEYVERFNDVFGDQWPRISSAWRAIAAFERTIVQTDTPFDNYLRGDDAALSEEQKRGLELFTGKAQCSECHNGALLSDEKYYNTGVPAYDGWLDDGLAQVTFRYELYAKGSTEEGYRHTKDDPGFYFRTKEKADKGKFRTPSLRYTLYTEPYMHNGMLETLEDVVEFYNQGGGENEFAENKSQLIQPLGLNDQEMADLVAFLKSLSGEELLIEEPDLPDYQPLPAVAAEE</sequence>
<protein>
    <submittedName>
        <fullName evidence="11">C-type cytochrome</fullName>
    </submittedName>
</protein>
<dbReference type="Gene3D" id="1.10.760.10">
    <property type="entry name" value="Cytochrome c-like domain"/>
    <property type="match status" value="2"/>
</dbReference>
<feature type="signal peptide" evidence="9">
    <location>
        <begin position="1"/>
        <end position="27"/>
    </location>
</feature>
<dbReference type="PIRSF" id="PIRSF000294">
    <property type="entry name" value="Cytochrome-c_peroxidase"/>
    <property type="match status" value="1"/>
</dbReference>
<keyword evidence="2 8" id="KW-0349">Heme</keyword>
<keyword evidence="3 8" id="KW-0479">Metal-binding</keyword>
<keyword evidence="4 9" id="KW-0732">Signal</keyword>
<comment type="caution">
    <text evidence="11">The sequence shown here is derived from an EMBL/GenBank/DDBJ whole genome shotgun (WGS) entry which is preliminary data.</text>
</comment>